<dbReference type="FunFam" id="3.10.450.10:FF:000004">
    <property type="entry name" value="Cystatin C"/>
    <property type="match status" value="1"/>
</dbReference>
<dbReference type="CDD" id="cd00042">
    <property type="entry name" value="CY"/>
    <property type="match status" value="1"/>
</dbReference>
<comment type="similarity">
    <text evidence="1">Belongs to the cystatin family.</text>
</comment>
<dbReference type="FunCoup" id="W5NFD0">
    <property type="interactions" value="313"/>
</dbReference>
<dbReference type="InParanoid" id="W5NFD0"/>
<dbReference type="PANTHER" id="PTHR46186:SF12">
    <property type="entry name" value="CYSTATIN C (AMYLOID ANGIOPATHY AND CEREBRAL HEMORRHAGE)-RELATED"/>
    <property type="match status" value="1"/>
</dbReference>
<dbReference type="EMBL" id="AHAT01037499">
    <property type="status" value="NOT_ANNOTATED_CDS"/>
    <property type="molecule type" value="Genomic_DNA"/>
</dbReference>
<reference evidence="5" key="3">
    <citation type="submission" date="2025-09" db="UniProtKB">
        <authorList>
            <consortium name="Ensembl"/>
        </authorList>
    </citation>
    <scope>IDENTIFICATION</scope>
</reference>
<proteinExistence type="inferred from homology"/>
<sequence length="140" mass="15473">MAISCKTSWPLLAVLCAAAVVADQSPSDGAPVKADISEEGVQKALKFAIAEYNKGNNDVFFSKPVRVIDVKKQVVEGMKYIITVEMGRTACRKGTEGNLEVCAIYNDPQLAKTKRCTFEVWSRPWLTDIRMLKNTCQKNA</sequence>
<dbReference type="AlphaFoldDB" id="W5NFD0"/>
<dbReference type="Proteomes" id="UP000018468">
    <property type="component" value="Linkage group LG16"/>
</dbReference>
<dbReference type="eggNOG" id="ENOG502SC50">
    <property type="taxonomic scope" value="Eukaryota"/>
</dbReference>
<dbReference type="GO" id="GO:0005615">
    <property type="term" value="C:extracellular space"/>
    <property type="evidence" value="ECO:0000318"/>
    <property type="project" value="GO_Central"/>
</dbReference>
<dbReference type="OMA" id="VKSSCQD"/>
<accession>W5NFD0</accession>
<name>W5NFD0_LEPOC</name>
<dbReference type="SUPFAM" id="SSF54403">
    <property type="entry name" value="Cystatin/monellin"/>
    <property type="match status" value="1"/>
</dbReference>
<keyword evidence="2" id="KW-1015">Disulfide bond</keyword>
<evidence type="ECO:0000313" key="5">
    <source>
        <dbReference type="Ensembl" id="ENSLOCP00000019339.1"/>
    </source>
</evidence>
<reference evidence="6" key="1">
    <citation type="submission" date="2011-12" db="EMBL/GenBank/DDBJ databases">
        <title>The Draft Genome of Lepisosteus oculatus.</title>
        <authorList>
            <consortium name="The Broad Institute Genome Assembly &amp; Analysis Group"/>
            <consortium name="Computational R&amp;D Group"/>
            <consortium name="and Sequencing Platform"/>
            <person name="Di Palma F."/>
            <person name="Alfoldi J."/>
            <person name="Johnson J."/>
            <person name="Berlin A."/>
            <person name="Gnerre S."/>
            <person name="Jaffe D."/>
            <person name="MacCallum I."/>
            <person name="Young S."/>
            <person name="Walker B.J."/>
            <person name="Lander E.S."/>
            <person name="Lindblad-Toh K."/>
        </authorList>
    </citation>
    <scope>NUCLEOTIDE SEQUENCE [LARGE SCALE GENOMIC DNA]</scope>
</reference>
<evidence type="ECO:0000256" key="2">
    <source>
        <dbReference type="ARBA" id="ARBA00023157"/>
    </source>
</evidence>
<dbReference type="Bgee" id="ENSLOCG00000015710">
    <property type="expression patterns" value="Expressed in bone element and 13 other cell types or tissues"/>
</dbReference>
<dbReference type="GO" id="GO:0031982">
    <property type="term" value="C:vesicle"/>
    <property type="evidence" value="ECO:0000318"/>
    <property type="project" value="GO_Central"/>
</dbReference>
<evidence type="ECO:0000259" key="4">
    <source>
        <dbReference type="SMART" id="SM00043"/>
    </source>
</evidence>
<reference evidence="5" key="2">
    <citation type="submission" date="2025-08" db="UniProtKB">
        <authorList>
            <consortium name="Ensembl"/>
        </authorList>
    </citation>
    <scope>IDENTIFICATION</scope>
</reference>
<dbReference type="SMART" id="SM00043">
    <property type="entry name" value="CY"/>
    <property type="match status" value="1"/>
</dbReference>
<dbReference type="GeneTree" id="ENSGT00940000154755"/>
<protein>
    <recommendedName>
        <fullName evidence="4">Cystatin domain-containing protein</fullName>
    </recommendedName>
</protein>
<feature type="signal peptide" evidence="3">
    <location>
        <begin position="1"/>
        <end position="22"/>
    </location>
</feature>
<dbReference type="Pfam" id="PF00031">
    <property type="entry name" value="Cystatin"/>
    <property type="match status" value="1"/>
</dbReference>
<keyword evidence="3" id="KW-0732">Signal</keyword>
<dbReference type="GO" id="GO:0004869">
    <property type="term" value="F:cysteine-type endopeptidase inhibitor activity"/>
    <property type="evidence" value="ECO:0000318"/>
    <property type="project" value="GO_Central"/>
</dbReference>
<dbReference type="PANTHER" id="PTHR46186">
    <property type="entry name" value="CYSTATIN"/>
    <property type="match status" value="1"/>
</dbReference>
<keyword evidence="6" id="KW-1185">Reference proteome</keyword>
<dbReference type="Gene3D" id="3.10.450.10">
    <property type="match status" value="1"/>
</dbReference>
<evidence type="ECO:0000256" key="1">
    <source>
        <dbReference type="ARBA" id="ARBA00009403"/>
    </source>
</evidence>
<feature type="chain" id="PRO_5018781954" description="Cystatin domain-containing protein" evidence="3">
    <location>
        <begin position="23"/>
        <end position="140"/>
    </location>
</feature>
<dbReference type="InterPro" id="IPR046350">
    <property type="entry name" value="Cystatin_sf"/>
</dbReference>
<organism evidence="5 6">
    <name type="scientific">Lepisosteus oculatus</name>
    <name type="common">Spotted gar</name>
    <dbReference type="NCBI Taxonomy" id="7918"/>
    <lineage>
        <taxon>Eukaryota</taxon>
        <taxon>Metazoa</taxon>
        <taxon>Chordata</taxon>
        <taxon>Craniata</taxon>
        <taxon>Vertebrata</taxon>
        <taxon>Euteleostomi</taxon>
        <taxon>Actinopterygii</taxon>
        <taxon>Neopterygii</taxon>
        <taxon>Holostei</taxon>
        <taxon>Semionotiformes</taxon>
        <taxon>Lepisosteidae</taxon>
        <taxon>Lepisosteus</taxon>
    </lineage>
</organism>
<dbReference type="STRING" id="7918.ENSLOCP00000019339"/>
<dbReference type="GO" id="GO:0005737">
    <property type="term" value="C:cytoplasm"/>
    <property type="evidence" value="ECO:0000318"/>
    <property type="project" value="GO_Central"/>
</dbReference>
<evidence type="ECO:0000313" key="6">
    <source>
        <dbReference type="Proteomes" id="UP000018468"/>
    </source>
</evidence>
<evidence type="ECO:0000256" key="3">
    <source>
        <dbReference type="SAM" id="SignalP"/>
    </source>
</evidence>
<feature type="domain" description="Cystatin" evidence="4">
    <location>
        <begin position="26"/>
        <end position="137"/>
    </location>
</feature>
<dbReference type="Ensembl" id="ENSLOCT00000019371.1">
    <property type="protein sequence ID" value="ENSLOCP00000019339.1"/>
    <property type="gene ID" value="ENSLOCG00000015710.1"/>
</dbReference>
<dbReference type="InterPro" id="IPR000010">
    <property type="entry name" value="Cystatin_dom"/>
</dbReference>